<evidence type="ECO:0000313" key="3">
    <source>
        <dbReference type="Proteomes" id="UP001530377"/>
    </source>
</evidence>
<gene>
    <name evidence="2" type="ORF">ACHAXA_002137</name>
</gene>
<name>A0ABD3RR49_9STRA</name>
<dbReference type="AlphaFoldDB" id="A0ABD3RR49"/>
<feature type="region of interest" description="Disordered" evidence="1">
    <location>
        <begin position="1"/>
        <end position="33"/>
    </location>
</feature>
<accession>A0ABD3RR49</accession>
<dbReference type="Proteomes" id="UP001530377">
    <property type="component" value="Unassembled WGS sequence"/>
</dbReference>
<proteinExistence type="predicted"/>
<evidence type="ECO:0000313" key="2">
    <source>
        <dbReference type="EMBL" id="KAL3815353.1"/>
    </source>
</evidence>
<dbReference type="EMBL" id="JALLPB020000203">
    <property type="protein sequence ID" value="KAL3815353.1"/>
    <property type="molecule type" value="Genomic_DNA"/>
</dbReference>
<evidence type="ECO:0000256" key="1">
    <source>
        <dbReference type="SAM" id="MobiDB-lite"/>
    </source>
</evidence>
<evidence type="ECO:0008006" key="4">
    <source>
        <dbReference type="Google" id="ProtNLM"/>
    </source>
</evidence>
<protein>
    <recommendedName>
        <fullName evidence="4">Mitochondrial import inner membrane translocase subunit TIM22</fullName>
    </recommendedName>
</protein>
<feature type="region of interest" description="Disordered" evidence="1">
    <location>
        <begin position="47"/>
        <end position="109"/>
    </location>
</feature>
<reference evidence="2 3" key="1">
    <citation type="submission" date="2024-10" db="EMBL/GenBank/DDBJ databases">
        <title>Updated reference genomes for cyclostephanoid diatoms.</title>
        <authorList>
            <person name="Roberts W.R."/>
            <person name="Alverson A.J."/>
        </authorList>
    </citation>
    <scope>NUCLEOTIDE SEQUENCE [LARGE SCALE GENOMIC DNA]</scope>
    <source>
        <strain evidence="2 3">AJA228-03</strain>
    </source>
</reference>
<feature type="compositionally biased region" description="Low complexity" evidence="1">
    <location>
        <begin position="80"/>
        <end position="105"/>
    </location>
</feature>
<sequence>MSSWDRSRSIPWSRVIPVASPSASESGQVEENVDLMRERVWRDLAREAANDARNSSSGGGGSSDDAMAVAANDGMRISSDDSYGADASSSSSSSFEKQEQQQQARQKTESREVNFLGYVGRPYQTSDLFRNVAFGTTIGSITGMCFGFMDSIRLAQSSEVLKSASRSAQGKFVFQGTYRSGMFFGGFFGTFHAVKYGTRVLVDPGDAGEILLGGSVALGGILAKREWRASLPYAVMLVAMDSVHVLMREDGKV</sequence>
<comment type="caution">
    <text evidence="2">The sequence shown here is derived from an EMBL/GenBank/DDBJ whole genome shotgun (WGS) entry which is preliminary data.</text>
</comment>
<keyword evidence="3" id="KW-1185">Reference proteome</keyword>
<organism evidence="2 3">
    <name type="scientific">Cyclostephanos tholiformis</name>
    <dbReference type="NCBI Taxonomy" id="382380"/>
    <lineage>
        <taxon>Eukaryota</taxon>
        <taxon>Sar</taxon>
        <taxon>Stramenopiles</taxon>
        <taxon>Ochrophyta</taxon>
        <taxon>Bacillariophyta</taxon>
        <taxon>Coscinodiscophyceae</taxon>
        <taxon>Thalassiosirophycidae</taxon>
        <taxon>Stephanodiscales</taxon>
        <taxon>Stephanodiscaceae</taxon>
        <taxon>Cyclostephanos</taxon>
    </lineage>
</organism>